<dbReference type="STRING" id="42253.NITMOv2_3048"/>
<evidence type="ECO:0000313" key="2">
    <source>
        <dbReference type="Proteomes" id="UP000069205"/>
    </source>
</evidence>
<evidence type="ECO:0008006" key="3">
    <source>
        <dbReference type="Google" id="ProtNLM"/>
    </source>
</evidence>
<dbReference type="AlphaFoldDB" id="A0A0K2GFT0"/>
<dbReference type="PATRIC" id="fig|42253.5.peg.3008"/>
<dbReference type="KEGG" id="nmv:NITMOv2_3048"/>
<dbReference type="InterPro" id="IPR031009">
    <property type="entry name" value="Tcm_partner"/>
</dbReference>
<gene>
    <name evidence="1" type="ORF">NITMOv2_3048</name>
</gene>
<keyword evidence="2" id="KW-1185">Reference proteome</keyword>
<dbReference type="NCBIfam" id="TIGR04474">
    <property type="entry name" value="tcm_partner"/>
    <property type="match status" value="1"/>
</dbReference>
<name>A0A0K2GFT0_NITMO</name>
<accession>A0A0K2GFT0</accession>
<dbReference type="OrthoDB" id="275124at2"/>
<dbReference type="RefSeq" id="WP_083448031.1">
    <property type="nucleotide sequence ID" value="NZ_CP011801.1"/>
</dbReference>
<protein>
    <recommendedName>
        <fullName evidence="3">Three-Cys-motif partner protein TcmP</fullName>
    </recommendedName>
</protein>
<reference evidence="1 2" key="1">
    <citation type="journal article" date="2015" name="Proc. Natl. Acad. Sci. U.S.A.">
        <title>Expanded metabolic versatility of ubiquitous nitrite-oxidizing bacteria from the genus Nitrospira.</title>
        <authorList>
            <person name="Koch H."/>
            <person name="Lucker S."/>
            <person name="Albertsen M."/>
            <person name="Kitzinger K."/>
            <person name="Herbold C."/>
            <person name="Spieck E."/>
            <person name="Nielsen P.H."/>
            <person name="Wagner M."/>
            <person name="Daims H."/>
        </authorList>
    </citation>
    <scope>NUCLEOTIDE SEQUENCE [LARGE SCALE GENOMIC DNA]</scope>
    <source>
        <strain evidence="1 2">NSP M-1</strain>
    </source>
</reference>
<proteinExistence type="predicted"/>
<organism evidence="1 2">
    <name type="scientific">Nitrospira moscoviensis</name>
    <dbReference type="NCBI Taxonomy" id="42253"/>
    <lineage>
        <taxon>Bacteria</taxon>
        <taxon>Pseudomonadati</taxon>
        <taxon>Nitrospirota</taxon>
        <taxon>Nitrospiria</taxon>
        <taxon>Nitrospirales</taxon>
        <taxon>Nitrospiraceae</taxon>
        <taxon>Nitrospira</taxon>
    </lineage>
</organism>
<dbReference type="EMBL" id="CP011801">
    <property type="protein sequence ID" value="ALA59447.1"/>
    <property type="molecule type" value="Genomic_DNA"/>
</dbReference>
<evidence type="ECO:0000313" key="1">
    <source>
        <dbReference type="EMBL" id="ALA59447.1"/>
    </source>
</evidence>
<dbReference type="Proteomes" id="UP000069205">
    <property type="component" value="Chromosome"/>
</dbReference>
<sequence>MPPRTTCWDLEPHTSAKHLILRRYLQAWLPIMTRWNGRVLYIDGFAGPGIYRTGEEGSPIIALKEAIHHTAQIRSQVVFLFIEADPARLEVLKQQIATLQVPSNFKVQCLLGRFDEHLTQVLDFVKEQKRNLAPTFAFVDPFGFSHTPFSLIKRLMQNDKCEVLITFMYEAINRFLSHPDQPANYDSLFGCQDWREASSVEDPQARKKFVHDLYLRQLQVSAAVTYVRSFEMIDPGNRTEYFLFFGTKSYDAVKKMKEAMWKADESGRFQFADTTDMNQSLLFGTTPDFNDLKSRIVSKFRGSQVTVDDVERFVVIETPYRETHFKQQVLKLMESATPPELRIITRTGQNRRGTFPSGTVIEVL</sequence>